<reference evidence="3 4" key="2">
    <citation type="submission" date="2024-03" db="EMBL/GenBank/DDBJ databases">
        <title>The Genome Sequence of Enterococcus sp. DIV0205d.</title>
        <authorList>
            <consortium name="The Broad Institute Genomics Platform"/>
            <consortium name="The Broad Institute Microbial Omics Core"/>
            <consortium name="The Broad Institute Genomic Center for Infectious Diseases"/>
            <person name="Earl A."/>
            <person name="Manson A."/>
            <person name="Gilmore M."/>
            <person name="Schwartman J."/>
            <person name="Shea T."/>
            <person name="Abouelleil A."/>
            <person name="Cao P."/>
            <person name="Chapman S."/>
            <person name="Cusick C."/>
            <person name="Young S."/>
            <person name="Neafsey D."/>
            <person name="Nusbaum C."/>
            <person name="Birren B."/>
        </authorList>
    </citation>
    <scope>NUCLEOTIDE SEQUENCE [LARGE SCALE GENOMIC DNA]</scope>
    <source>
        <strain evidence="3 4">7F3_DIV0205</strain>
    </source>
</reference>
<accession>A0AAQ3Y587</accession>
<gene>
    <name evidence="3" type="ORF">A5821_001926</name>
</gene>
<sequence>MKTLIKNVHILSMDDYFSEVKDGFVMIEDDLITEMGHVSELVSVTIQADKVIDGKKGLLIPGLINTHTHAGMIPFRSLGDDVPDRLRRFLFPLEQHMTKELVRASSDYAIAEMLLSGVTTFCDMYYFEDEVAKSCKEMGIRALVGETIIDMPTCDSPKPSGGYEYCETFLEKWQNDPLVTPIIAPHAPNTNNLEMLEKIVALSEKYNAPITMHVSEMTYEIEEFQEKYNQTPIEFLQTLGYFERNFILAHCILTTENDLDIIAASNGKARVAHCIGANTKSAKGIAPVKQMLEKNIVVGLGTDGPSSGNTLDLFSQMRLFANMHKTHNQDRALFPAKEIVRLATIGGAETLGLADQVGSIEIGKKADLTLIETESVNMFPIFDPYAAIVYSANASNVEAVWVNGQQLVSEKKMLKQELNKIKETLYREMKNFVLEAKKLS</sequence>
<evidence type="ECO:0000313" key="3">
    <source>
        <dbReference type="EMBL" id="WYK00800.1"/>
    </source>
</evidence>
<evidence type="ECO:0000256" key="1">
    <source>
        <dbReference type="ARBA" id="ARBA00022801"/>
    </source>
</evidence>
<dbReference type="GO" id="GO:0016810">
    <property type="term" value="F:hydrolase activity, acting on carbon-nitrogen (but not peptide) bonds"/>
    <property type="evidence" value="ECO:0007669"/>
    <property type="project" value="InterPro"/>
</dbReference>
<dbReference type="CDD" id="cd01298">
    <property type="entry name" value="ATZ_TRZ_like"/>
    <property type="match status" value="1"/>
</dbReference>
<dbReference type="PANTHER" id="PTHR43794:SF11">
    <property type="entry name" value="AMIDOHYDROLASE-RELATED DOMAIN-CONTAINING PROTEIN"/>
    <property type="match status" value="1"/>
</dbReference>
<evidence type="ECO:0000313" key="4">
    <source>
        <dbReference type="Proteomes" id="UP000194948"/>
    </source>
</evidence>
<dbReference type="AlphaFoldDB" id="A0AAQ3Y587"/>
<reference evidence="4" key="1">
    <citation type="submission" date="2017-05" db="EMBL/GenBank/DDBJ databases">
        <title>The Genome Sequence of EEnterococcus faecalis 9F2_4866.</title>
        <authorList>
            <consortium name="The Broad Institute Genomics Platform"/>
            <consortium name="The Broad Institute Genomic Center for Infectious Diseases"/>
            <person name="Earl A."/>
            <person name="Manson A."/>
            <person name="Schwartman J."/>
            <person name="Gilmore M."/>
            <person name="Abouelleil A."/>
            <person name="Cao P."/>
            <person name="Chapman S."/>
            <person name="Cusick C."/>
            <person name="Shea T."/>
            <person name="Young S."/>
            <person name="Neafsey D."/>
            <person name="Nusbaum C."/>
            <person name="Birren B."/>
        </authorList>
    </citation>
    <scope>NUCLEOTIDE SEQUENCE [LARGE SCALE GENOMIC DNA]</scope>
    <source>
        <strain evidence="4">7F3_DIV0205</strain>
    </source>
</reference>
<keyword evidence="4" id="KW-1185">Reference proteome</keyword>
<dbReference type="InterPro" id="IPR050287">
    <property type="entry name" value="MTA/SAH_deaminase"/>
</dbReference>
<dbReference type="PANTHER" id="PTHR43794">
    <property type="entry name" value="AMINOHYDROLASE SSNA-RELATED"/>
    <property type="match status" value="1"/>
</dbReference>
<dbReference type="Gene3D" id="3.20.20.140">
    <property type="entry name" value="Metal-dependent hydrolases"/>
    <property type="match status" value="1"/>
</dbReference>
<protein>
    <submittedName>
        <fullName evidence="3">Chlorohydrolase</fullName>
    </submittedName>
</protein>
<dbReference type="InterPro" id="IPR006680">
    <property type="entry name" value="Amidohydro-rel"/>
</dbReference>
<keyword evidence="1" id="KW-0378">Hydrolase</keyword>
<proteinExistence type="predicted"/>
<dbReference type="RefSeq" id="WP_086314363.1">
    <property type="nucleotide sequence ID" value="NZ_CP147244.1"/>
</dbReference>
<dbReference type="SUPFAM" id="SSF51556">
    <property type="entry name" value="Metallo-dependent hydrolases"/>
    <property type="match status" value="1"/>
</dbReference>
<dbReference type="InterPro" id="IPR032466">
    <property type="entry name" value="Metal_Hydrolase"/>
</dbReference>
<organism evidence="3 4">
    <name type="scientific">Candidatus Enterococcus palustris</name>
    <dbReference type="NCBI Taxonomy" id="1834189"/>
    <lineage>
        <taxon>Bacteria</taxon>
        <taxon>Bacillati</taxon>
        <taxon>Bacillota</taxon>
        <taxon>Bacilli</taxon>
        <taxon>Lactobacillales</taxon>
        <taxon>Enterococcaceae</taxon>
        <taxon>Enterococcus</taxon>
    </lineage>
</organism>
<name>A0AAQ3Y587_9ENTE</name>
<evidence type="ECO:0000259" key="2">
    <source>
        <dbReference type="Pfam" id="PF01979"/>
    </source>
</evidence>
<dbReference type="InterPro" id="IPR011059">
    <property type="entry name" value="Metal-dep_hydrolase_composite"/>
</dbReference>
<dbReference type="Proteomes" id="UP000194948">
    <property type="component" value="Chromosome"/>
</dbReference>
<feature type="domain" description="Amidohydrolase-related" evidence="2">
    <location>
        <begin position="59"/>
        <end position="406"/>
    </location>
</feature>
<dbReference type="Pfam" id="PF01979">
    <property type="entry name" value="Amidohydro_1"/>
    <property type="match status" value="1"/>
</dbReference>
<dbReference type="Gene3D" id="2.30.40.10">
    <property type="entry name" value="Urease, subunit C, domain 1"/>
    <property type="match status" value="1"/>
</dbReference>
<dbReference type="EMBL" id="CP147244">
    <property type="protein sequence ID" value="WYK00800.1"/>
    <property type="molecule type" value="Genomic_DNA"/>
</dbReference>
<dbReference type="SUPFAM" id="SSF51338">
    <property type="entry name" value="Composite domain of metallo-dependent hydrolases"/>
    <property type="match status" value="1"/>
</dbReference>